<reference evidence="2" key="2">
    <citation type="journal article" date="2023" name="IMA Fungus">
        <title>Comparative genomic study of the Penicillium genus elucidates a diverse pangenome and 15 lateral gene transfer events.</title>
        <authorList>
            <person name="Petersen C."/>
            <person name="Sorensen T."/>
            <person name="Nielsen M.R."/>
            <person name="Sondergaard T.E."/>
            <person name="Sorensen J.L."/>
            <person name="Fitzpatrick D.A."/>
            <person name="Frisvad J.C."/>
            <person name="Nielsen K.L."/>
        </authorList>
    </citation>
    <scope>NUCLEOTIDE SEQUENCE</scope>
    <source>
        <strain evidence="2">IBT 30728</strain>
    </source>
</reference>
<dbReference type="EMBL" id="JAPWDQ010000003">
    <property type="protein sequence ID" value="KAJ5491640.1"/>
    <property type="molecule type" value="Genomic_DNA"/>
</dbReference>
<organism evidence="2 3">
    <name type="scientific">Penicillium diatomitis</name>
    <dbReference type="NCBI Taxonomy" id="2819901"/>
    <lineage>
        <taxon>Eukaryota</taxon>
        <taxon>Fungi</taxon>
        <taxon>Dikarya</taxon>
        <taxon>Ascomycota</taxon>
        <taxon>Pezizomycotina</taxon>
        <taxon>Eurotiomycetes</taxon>
        <taxon>Eurotiomycetidae</taxon>
        <taxon>Eurotiales</taxon>
        <taxon>Aspergillaceae</taxon>
        <taxon>Penicillium</taxon>
    </lineage>
</organism>
<name>A0A9W9XG45_9EURO</name>
<comment type="caution">
    <text evidence="2">The sequence shown here is derived from an EMBL/GenBank/DDBJ whole genome shotgun (WGS) entry which is preliminary data.</text>
</comment>
<evidence type="ECO:0000313" key="2">
    <source>
        <dbReference type="EMBL" id="KAJ5491640.1"/>
    </source>
</evidence>
<dbReference type="GeneID" id="81623058"/>
<dbReference type="Proteomes" id="UP001148312">
    <property type="component" value="Unassembled WGS sequence"/>
</dbReference>
<evidence type="ECO:0000256" key="1">
    <source>
        <dbReference type="SAM" id="MobiDB-lite"/>
    </source>
</evidence>
<protein>
    <submittedName>
        <fullName evidence="2">Uncharacterized protein</fullName>
    </submittedName>
</protein>
<dbReference type="RefSeq" id="XP_056792768.1">
    <property type="nucleotide sequence ID" value="XM_056932809.1"/>
</dbReference>
<sequence length="61" mass="6499">MPTSSLKLKPKWARTGQLMWILFVNSGGQDGFGQMGAAPAINEPDVTPLGNAIERRASNDG</sequence>
<dbReference type="AlphaFoldDB" id="A0A9W9XG45"/>
<feature type="region of interest" description="Disordered" evidence="1">
    <location>
        <begin position="35"/>
        <end position="61"/>
    </location>
</feature>
<proteinExistence type="predicted"/>
<keyword evidence="3" id="KW-1185">Reference proteome</keyword>
<reference evidence="2" key="1">
    <citation type="submission" date="2022-12" db="EMBL/GenBank/DDBJ databases">
        <authorList>
            <person name="Petersen C."/>
        </authorList>
    </citation>
    <scope>NUCLEOTIDE SEQUENCE</scope>
    <source>
        <strain evidence="2">IBT 30728</strain>
    </source>
</reference>
<accession>A0A9W9XG45</accession>
<evidence type="ECO:0000313" key="3">
    <source>
        <dbReference type="Proteomes" id="UP001148312"/>
    </source>
</evidence>
<gene>
    <name evidence="2" type="ORF">N7539_003207</name>
</gene>